<sequence>MSKAPKQRKAQLHYQPYQFAASGGTLYDVESDHAVDFQDLPMHLDPVLSGFSSNLSRNLWDDWNENDATSVNKFTGIGGGDDGAGAMSISSATEDFSQANDLAHQLQMQLNHQQQRQMEMQGLQSRTHVENGHSNMGHAATFDPMNFGHADAAAAAAAMGMMPMSMQMGAMNPLQMGALNQMGVPMGPMGMSMGGAGLGMQMPMGVPMGPMGALQMASMGVPLAGVQPSESFSSLQNPANFENLMKLNRQKRSLSMPQDEKARAVLKCFVCVGRMLALLRKRILELQVFRDLDANPLGQELREILQLSEEQRLALQCHSSRVFAREVLEMVKLFKVFAVLREKALQLNVLSPSLERYFQEVCSMDQLQRLLQWSELHRTTIEQSFEKDVGGGEDSAMAMTD</sequence>
<accession>A0AAD5QBN1</accession>
<evidence type="ECO:0000313" key="1">
    <source>
        <dbReference type="EMBL" id="KAJ0402716.1"/>
    </source>
</evidence>
<protein>
    <submittedName>
        <fullName evidence="1">Uncharacterized protein</fullName>
    </submittedName>
</protein>
<reference evidence="1" key="1">
    <citation type="submission" date="2021-12" db="EMBL/GenBank/DDBJ databases">
        <title>Prjna785345.</title>
        <authorList>
            <person name="Rujirawat T."/>
            <person name="Krajaejun T."/>
        </authorList>
    </citation>
    <scope>NUCLEOTIDE SEQUENCE</scope>
    <source>
        <strain evidence="1">Pi057C3</strain>
    </source>
</reference>
<dbReference type="Proteomes" id="UP001209570">
    <property type="component" value="Unassembled WGS sequence"/>
</dbReference>
<comment type="caution">
    <text evidence="1">The sequence shown here is derived from an EMBL/GenBank/DDBJ whole genome shotgun (WGS) entry which is preliminary data.</text>
</comment>
<gene>
    <name evidence="1" type="ORF">P43SY_007858</name>
</gene>
<organism evidence="1 2">
    <name type="scientific">Pythium insidiosum</name>
    <name type="common">Pythiosis disease agent</name>
    <dbReference type="NCBI Taxonomy" id="114742"/>
    <lineage>
        <taxon>Eukaryota</taxon>
        <taxon>Sar</taxon>
        <taxon>Stramenopiles</taxon>
        <taxon>Oomycota</taxon>
        <taxon>Peronosporomycetes</taxon>
        <taxon>Pythiales</taxon>
        <taxon>Pythiaceae</taxon>
        <taxon>Pythium</taxon>
    </lineage>
</organism>
<dbReference type="AlphaFoldDB" id="A0AAD5QBN1"/>
<proteinExistence type="predicted"/>
<keyword evidence="2" id="KW-1185">Reference proteome</keyword>
<dbReference type="EMBL" id="JAKCXM010000096">
    <property type="protein sequence ID" value="KAJ0402716.1"/>
    <property type="molecule type" value="Genomic_DNA"/>
</dbReference>
<name>A0AAD5QBN1_PYTIN</name>
<evidence type="ECO:0000313" key="2">
    <source>
        <dbReference type="Proteomes" id="UP001209570"/>
    </source>
</evidence>